<organism evidence="3 4">
    <name type="scientific">Eimeria maxima</name>
    <name type="common">Coccidian parasite</name>
    <dbReference type="NCBI Taxonomy" id="5804"/>
    <lineage>
        <taxon>Eukaryota</taxon>
        <taxon>Sar</taxon>
        <taxon>Alveolata</taxon>
        <taxon>Apicomplexa</taxon>
        <taxon>Conoidasida</taxon>
        <taxon>Coccidia</taxon>
        <taxon>Eucoccidiorida</taxon>
        <taxon>Eimeriorina</taxon>
        <taxon>Eimeriidae</taxon>
        <taxon>Eimeria</taxon>
    </lineage>
</organism>
<feature type="compositionally biased region" description="Polar residues" evidence="1">
    <location>
        <begin position="51"/>
        <end position="66"/>
    </location>
</feature>
<evidence type="ECO:0000256" key="1">
    <source>
        <dbReference type="SAM" id="MobiDB-lite"/>
    </source>
</evidence>
<feature type="compositionally biased region" description="Basic and acidic residues" evidence="1">
    <location>
        <begin position="230"/>
        <end position="241"/>
    </location>
</feature>
<feature type="chain" id="PRO_5004675707" evidence="2">
    <location>
        <begin position="45"/>
        <end position="708"/>
    </location>
</feature>
<dbReference type="OMA" id="EAFWELM"/>
<feature type="region of interest" description="Disordered" evidence="1">
    <location>
        <begin position="134"/>
        <end position="157"/>
    </location>
</feature>
<dbReference type="Proteomes" id="UP000030763">
    <property type="component" value="Unassembled WGS sequence"/>
</dbReference>
<feature type="compositionally biased region" description="Acidic residues" evidence="1">
    <location>
        <begin position="684"/>
        <end position="696"/>
    </location>
</feature>
<keyword evidence="2" id="KW-0732">Signal</keyword>
<feature type="signal peptide" evidence="2">
    <location>
        <begin position="1"/>
        <end position="44"/>
    </location>
</feature>
<evidence type="ECO:0000256" key="2">
    <source>
        <dbReference type="SAM" id="SignalP"/>
    </source>
</evidence>
<feature type="region of interest" description="Disordered" evidence="1">
    <location>
        <begin position="199"/>
        <end position="241"/>
    </location>
</feature>
<feature type="compositionally biased region" description="Pro residues" evidence="1">
    <location>
        <begin position="284"/>
        <end position="296"/>
    </location>
</feature>
<gene>
    <name evidence="3" type="ORF">EMWEY_00024700</name>
</gene>
<reference evidence="3" key="1">
    <citation type="submission" date="2013-10" db="EMBL/GenBank/DDBJ databases">
        <title>Genomic analysis of the causative agents of coccidiosis in chickens.</title>
        <authorList>
            <person name="Reid A.J."/>
            <person name="Blake D."/>
            <person name="Billington K."/>
            <person name="Browne H."/>
            <person name="Dunn M."/>
            <person name="Hung S."/>
            <person name="Kawahara F."/>
            <person name="Miranda-Saavedra D."/>
            <person name="Mourier T."/>
            <person name="Nagra H."/>
            <person name="Otto T.D."/>
            <person name="Rawlings N."/>
            <person name="Sanchez A."/>
            <person name="Sanders M."/>
            <person name="Subramaniam C."/>
            <person name="Tay Y."/>
            <person name="Dear P."/>
            <person name="Doerig C."/>
            <person name="Gruber A."/>
            <person name="Parkinson J."/>
            <person name="Shirley M."/>
            <person name="Wan K.L."/>
            <person name="Berriman M."/>
            <person name="Tomley F."/>
            <person name="Pain A."/>
        </authorList>
    </citation>
    <scope>NUCLEOTIDE SEQUENCE [LARGE SCALE GENOMIC DNA]</scope>
    <source>
        <strain evidence="3">Weybridge</strain>
    </source>
</reference>
<feature type="compositionally biased region" description="Low complexity" evidence="1">
    <location>
        <begin position="199"/>
        <end position="220"/>
    </location>
</feature>
<proteinExistence type="predicted"/>
<feature type="compositionally biased region" description="Low complexity" evidence="1">
    <location>
        <begin position="666"/>
        <end position="681"/>
    </location>
</feature>
<name>U6M694_EIMMA</name>
<dbReference type="GeneID" id="25336456"/>
<dbReference type="VEuPathDB" id="ToxoDB:EMWEY_00024700"/>
<reference evidence="3" key="2">
    <citation type="submission" date="2013-10" db="EMBL/GenBank/DDBJ databases">
        <authorList>
            <person name="Aslett M."/>
        </authorList>
    </citation>
    <scope>NUCLEOTIDE SEQUENCE [LARGE SCALE GENOMIC DNA]</scope>
    <source>
        <strain evidence="3">Weybridge</strain>
    </source>
</reference>
<feature type="region of interest" description="Disordered" evidence="1">
    <location>
        <begin position="270"/>
        <end position="297"/>
    </location>
</feature>
<sequence>MGVWGGSAAALASAFAPPFVGNAYSAAVLLLLLLQAQQVLQVVAAEVGTDTSQENAANQGSGITGPSSSSSKEVRQQHALPSEAKDVLFAAAAAGAEASEDIATAAGAPGAQQEEDLVRWGGSSVGGSLSNSHRYSFFSGRPSCPSRNPEAQEKRMRAAAAAGAALLQSHFVHQERWLLLQRSKQKKLEAAQQQAQQPQQQLQQQQQRQQPQQQLQQQHQVPSAGGVQEEGTRLGVPREQKVGTSMKDVLVPVAASSAAAATAAAGSLAAKRSEKETGQRAPQVAPPPTCPLPPKVSPFFLPSLGEPLSPLETPQVGDTSLQVAMDEKVYREALEGTGAAAVPSPAAALETRTRMQQRMQQENRPTEGMGFRNVLGGLEVTAEEGEWLWPTDSLHANLWGFSKTDPHEHASWFVTDRRQGAAVGIGDTPELTWVLGAPLETVSSTRYPSPSEVRAALMEALELTFRMHAQDIQKGSSLLGNSSRRPHAGAPHAATLQFSFDVVPLHEQRLIHAESEGPLGPSPIELVGELLGETFAAAVLEVFERDLETPAQAQLSRGGTREISLVEGGLGLHAKGHADQWMRRLVLPEELTRIELLALTLQELRLLLALEEEMGGPQAPLPSEDWAPEDREERLHFLWPPQELHAHATANRQNELQQASKRKQQQKQQQQKQQQHQQEQQAGEADDDYLLEEEEAFWELMMADPGEW</sequence>
<dbReference type="PANTHER" id="PTHR14312:SF1">
    <property type="entry name" value="BASIC-LEUCINE ZIPPER TRANSCRIPTION FACTOR A"/>
    <property type="match status" value="1"/>
</dbReference>
<dbReference type="GO" id="GO:0043565">
    <property type="term" value="F:sequence-specific DNA binding"/>
    <property type="evidence" value="ECO:0007669"/>
    <property type="project" value="TreeGrafter"/>
</dbReference>
<dbReference type="PANTHER" id="PTHR14312">
    <property type="entry name" value="CREB/ATF BZIP TRANSCRIPTION FACTOR"/>
    <property type="match status" value="1"/>
</dbReference>
<dbReference type="GO" id="GO:0005634">
    <property type="term" value="C:nucleus"/>
    <property type="evidence" value="ECO:0007669"/>
    <property type="project" value="TreeGrafter"/>
</dbReference>
<dbReference type="GO" id="GO:0010468">
    <property type="term" value="P:regulation of gene expression"/>
    <property type="evidence" value="ECO:0007669"/>
    <property type="project" value="TreeGrafter"/>
</dbReference>
<dbReference type="OrthoDB" id="348509at2759"/>
<feature type="region of interest" description="Disordered" evidence="1">
    <location>
        <begin position="51"/>
        <end position="77"/>
    </location>
</feature>
<keyword evidence="4" id="KW-1185">Reference proteome</keyword>
<evidence type="ECO:0000313" key="3">
    <source>
        <dbReference type="EMBL" id="CDJ59752.1"/>
    </source>
</evidence>
<evidence type="ECO:0000313" key="4">
    <source>
        <dbReference type="Proteomes" id="UP000030763"/>
    </source>
</evidence>
<dbReference type="EMBL" id="HG720792">
    <property type="protein sequence ID" value="CDJ59752.1"/>
    <property type="molecule type" value="Genomic_DNA"/>
</dbReference>
<protein>
    <submittedName>
        <fullName evidence="3">Uncharacterized protein</fullName>
    </submittedName>
</protein>
<feature type="region of interest" description="Disordered" evidence="1">
    <location>
        <begin position="652"/>
        <end position="696"/>
    </location>
</feature>
<dbReference type="RefSeq" id="XP_013336397.1">
    <property type="nucleotide sequence ID" value="XM_013480943.1"/>
</dbReference>
<dbReference type="AlphaFoldDB" id="U6M694"/>
<accession>U6M694</accession>